<sequence>MPVAVRIDVEAFRDSIPTAVGETAARLLTDGGVGELESAGGGVQALVRDHDATFQPWVGIVDRIFTGDCDCGTTGDDLCAHAVATALTAFHAGATFSGAATPPGAAPVTPEHARYLQAVQRLSPRQLTDLVAGHAIRDRLFATLLLSEAGMLNADTSGLAHFRTAVEDASTVTTSSRWQISDVETAGHHLAAEVEILCAHPATPAALDLVEEAIVVWDDLSGHLRDAYHITRTEPQEIAEPLVGAHRNLCERLDLTSDEIAQRLNRLLERCHYDTVDVDIYADLLTEHAVGMAGTAGC</sequence>
<protein>
    <recommendedName>
        <fullName evidence="3">SWIM-type domain-containing protein</fullName>
    </recommendedName>
</protein>
<organism evidence="1 2">
    <name type="scientific">Micromonospora haikouensis</name>
    <dbReference type="NCBI Taxonomy" id="686309"/>
    <lineage>
        <taxon>Bacteria</taxon>
        <taxon>Bacillati</taxon>
        <taxon>Actinomycetota</taxon>
        <taxon>Actinomycetes</taxon>
        <taxon>Micromonosporales</taxon>
        <taxon>Micromonosporaceae</taxon>
        <taxon>Micromonospora</taxon>
    </lineage>
</organism>
<proteinExistence type="predicted"/>
<evidence type="ECO:0000313" key="2">
    <source>
        <dbReference type="Proteomes" id="UP000199375"/>
    </source>
</evidence>
<dbReference type="Proteomes" id="UP000199375">
    <property type="component" value="Unassembled WGS sequence"/>
</dbReference>
<evidence type="ECO:0008006" key="3">
    <source>
        <dbReference type="Google" id="ProtNLM"/>
    </source>
</evidence>
<evidence type="ECO:0000313" key="1">
    <source>
        <dbReference type="EMBL" id="SCE86512.1"/>
    </source>
</evidence>
<dbReference type="AlphaFoldDB" id="A0A1C4VR76"/>
<gene>
    <name evidence="1" type="ORF">GA0070558_110178</name>
</gene>
<accession>A0A1C4VR76</accession>
<name>A0A1C4VR76_9ACTN</name>
<reference evidence="1 2" key="1">
    <citation type="submission" date="2016-06" db="EMBL/GenBank/DDBJ databases">
        <authorList>
            <person name="Kjaerup R.B."/>
            <person name="Dalgaard T.S."/>
            <person name="Juul-Madsen H.R."/>
        </authorList>
    </citation>
    <scope>NUCLEOTIDE SEQUENCE [LARGE SCALE GENOMIC DNA]</scope>
    <source>
        <strain evidence="1 2">DSM 45626</strain>
    </source>
</reference>
<dbReference type="EMBL" id="FMCW01000010">
    <property type="protein sequence ID" value="SCE86512.1"/>
    <property type="molecule type" value="Genomic_DNA"/>
</dbReference>